<accession>A0A835EKF5</accession>
<proteinExistence type="predicted"/>
<gene>
    <name evidence="3" type="ORF">HU200_040256</name>
</gene>
<name>A0A835EKF5_9POAL</name>
<feature type="region of interest" description="Disordered" evidence="1">
    <location>
        <begin position="81"/>
        <end position="105"/>
    </location>
</feature>
<evidence type="ECO:0000313" key="4">
    <source>
        <dbReference type="Proteomes" id="UP000636709"/>
    </source>
</evidence>
<dbReference type="OrthoDB" id="688613at2759"/>
<reference evidence="3" key="1">
    <citation type="submission" date="2020-07" db="EMBL/GenBank/DDBJ databases">
        <title>Genome sequence and genetic diversity analysis of an under-domesticated orphan crop, white fonio (Digitaria exilis).</title>
        <authorList>
            <person name="Bennetzen J.L."/>
            <person name="Chen S."/>
            <person name="Ma X."/>
            <person name="Wang X."/>
            <person name="Yssel A.E.J."/>
            <person name="Chaluvadi S.R."/>
            <person name="Johnson M."/>
            <person name="Gangashetty P."/>
            <person name="Hamidou F."/>
            <person name="Sanogo M.D."/>
            <person name="Zwaenepoel A."/>
            <person name="Wallace J."/>
            <person name="Van De Peer Y."/>
            <person name="Van Deynze A."/>
        </authorList>
    </citation>
    <scope>NUCLEOTIDE SEQUENCE</scope>
    <source>
        <tissue evidence="3">Leaves</tissue>
    </source>
</reference>
<keyword evidence="4" id="KW-1185">Reference proteome</keyword>
<feature type="compositionally biased region" description="Low complexity" evidence="1">
    <location>
        <begin position="81"/>
        <end position="90"/>
    </location>
</feature>
<protein>
    <submittedName>
        <fullName evidence="3">Uncharacterized protein</fullName>
    </submittedName>
</protein>
<evidence type="ECO:0000256" key="1">
    <source>
        <dbReference type="SAM" id="MobiDB-lite"/>
    </source>
</evidence>
<comment type="caution">
    <text evidence="3">The sequence shown here is derived from an EMBL/GenBank/DDBJ whole genome shotgun (WGS) entry which is preliminary data.</text>
</comment>
<evidence type="ECO:0000256" key="2">
    <source>
        <dbReference type="SAM" id="SignalP"/>
    </source>
</evidence>
<dbReference type="Proteomes" id="UP000636709">
    <property type="component" value="Unassembled WGS sequence"/>
</dbReference>
<evidence type="ECO:0000313" key="3">
    <source>
        <dbReference type="EMBL" id="KAF8691852.1"/>
    </source>
</evidence>
<feature type="signal peptide" evidence="2">
    <location>
        <begin position="1"/>
        <end position="23"/>
    </location>
</feature>
<feature type="chain" id="PRO_5033041309" evidence="2">
    <location>
        <begin position="24"/>
        <end position="105"/>
    </location>
</feature>
<sequence length="105" mass="11249">MPTTPRVMVCVLLLLLAASTARAHFQVGDVDEYWMKRSQEARLRNRAAGAAINDLISGATRFHANVNARVYGRRSDLQHDAAAAAAAAEDAPAKPTTQPQAQAGH</sequence>
<organism evidence="3 4">
    <name type="scientific">Digitaria exilis</name>
    <dbReference type="NCBI Taxonomy" id="1010633"/>
    <lineage>
        <taxon>Eukaryota</taxon>
        <taxon>Viridiplantae</taxon>
        <taxon>Streptophyta</taxon>
        <taxon>Embryophyta</taxon>
        <taxon>Tracheophyta</taxon>
        <taxon>Spermatophyta</taxon>
        <taxon>Magnoliopsida</taxon>
        <taxon>Liliopsida</taxon>
        <taxon>Poales</taxon>
        <taxon>Poaceae</taxon>
        <taxon>PACMAD clade</taxon>
        <taxon>Panicoideae</taxon>
        <taxon>Panicodae</taxon>
        <taxon>Paniceae</taxon>
        <taxon>Anthephorinae</taxon>
        <taxon>Digitaria</taxon>
    </lineage>
</organism>
<keyword evidence="2" id="KW-0732">Signal</keyword>
<dbReference type="EMBL" id="JACEFO010001963">
    <property type="protein sequence ID" value="KAF8691852.1"/>
    <property type="molecule type" value="Genomic_DNA"/>
</dbReference>
<feature type="compositionally biased region" description="Polar residues" evidence="1">
    <location>
        <begin position="95"/>
        <end position="105"/>
    </location>
</feature>
<dbReference type="AlphaFoldDB" id="A0A835EKF5"/>